<dbReference type="SUPFAM" id="SSF52172">
    <property type="entry name" value="CheY-like"/>
    <property type="match status" value="1"/>
</dbReference>
<organism evidence="20 21">
    <name type="scientific">Heliorestis convoluta</name>
    <dbReference type="NCBI Taxonomy" id="356322"/>
    <lineage>
        <taxon>Bacteria</taxon>
        <taxon>Bacillati</taxon>
        <taxon>Bacillota</taxon>
        <taxon>Clostridia</taxon>
        <taxon>Eubacteriales</taxon>
        <taxon>Heliobacteriaceae</taxon>
        <taxon>Heliorestis</taxon>
    </lineage>
</organism>
<feature type="domain" description="Histidine kinase" evidence="16">
    <location>
        <begin position="448"/>
        <end position="672"/>
    </location>
</feature>
<evidence type="ECO:0000256" key="12">
    <source>
        <dbReference type="ARBA" id="ARBA00064003"/>
    </source>
</evidence>
<dbReference type="CDD" id="cd00082">
    <property type="entry name" value="HisKA"/>
    <property type="match status" value="1"/>
</dbReference>
<dbReference type="SMART" id="SM00091">
    <property type="entry name" value="PAS"/>
    <property type="match status" value="2"/>
</dbReference>
<comment type="function">
    <text evidence="11">May play the central regulatory role in sporulation. It may be an element of the effector pathway responsible for the activation of sporulation genes in response to nutritional stress. Spo0A may act in concert with spo0H (a sigma factor) to control the expression of some genes that are critical to the sporulation process.</text>
</comment>
<evidence type="ECO:0000256" key="14">
    <source>
        <dbReference type="ARBA" id="ARBA00074306"/>
    </source>
</evidence>
<dbReference type="FunFam" id="3.30.565.10:FF:000010">
    <property type="entry name" value="Sensor histidine kinase RcsC"/>
    <property type="match status" value="1"/>
</dbReference>
<dbReference type="CDD" id="cd00130">
    <property type="entry name" value="PAS"/>
    <property type="match status" value="1"/>
</dbReference>
<dbReference type="PROSITE" id="PS50113">
    <property type="entry name" value="PAC"/>
    <property type="match status" value="1"/>
</dbReference>
<evidence type="ECO:0000256" key="5">
    <source>
        <dbReference type="ARBA" id="ARBA00022553"/>
    </source>
</evidence>
<dbReference type="InterPro" id="IPR011006">
    <property type="entry name" value="CheY-like_superfamily"/>
</dbReference>
<dbReference type="SUPFAM" id="SSF47384">
    <property type="entry name" value="Homodimeric domain of signal transducing histidine kinase"/>
    <property type="match status" value="1"/>
</dbReference>
<comment type="subunit">
    <text evidence="12">At low DSF concentrations, interacts with RpfF.</text>
</comment>
<keyword evidence="8 20" id="KW-0418">Kinase</keyword>
<dbReference type="GO" id="GO:0000155">
    <property type="term" value="F:phosphorelay sensor kinase activity"/>
    <property type="evidence" value="ECO:0007669"/>
    <property type="project" value="InterPro"/>
</dbReference>
<dbReference type="AlphaFoldDB" id="A0A5Q2MW06"/>
<dbReference type="SMART" id="SM00388">
    <property type="entry name" value="HisKA"/>
    <property type="match status" value="1"/>
</dbReference>
<evidence type="ECO:0000259" key="19">
    <source>
        <dbReference type="PROSITE" id="PS50113"/>
    </source>
</evidence>
<evidence type="ECO:0000256" key="6">
    <source>
        <dbReference type="ARBA" id="ARBA00022679"/>
    </source>
</evidence>
<gene>
    <name evidence="20" type="ORF">FTV88_0249</name>
</gene>
<evidence type="ECO:0000259" key="18">
    <source>
        <dbReference type="PROSITE" id="PS50112"/>
    </source>
</evidence>
<evidence type="ECO:0000256" key="1">
    <source>
        <dbReference type="ARBA" id="ARBA00000085"/>
    </source>
</evidence>
<dbReference type="RefSeq" id="WP_153724002.1">
    <property type="nucleotide sequence ID" value="NZ_CP045875.1"/>
</dbReference>
<dbReference type="PANTHER" id="PTHR45339">
    <property type="entry name" value="HYBRID SIGNAL TRANSDUCTION HISTIDINE KINASE J"/>
    <property type="match status" value="1"/>
</dbReference>
<keyword evidence="5 15" id="KW-0597">Phosphoprotein</keyword>
<keyword evidence="10" id="KW-0902">Two-component regulatory system</keyword>
<dbReference type="InterPro" id="IPR035965">
    <property type="entry name" value="PAS-like_dom_sf"/>
</dbReference>
<dbReference type="KEGG" id="hcv:FTV88_0249"/>
<evidence type="ECO:0000259" key="17">
    <source>
        <dbReference type="PROSITE" id="PS50110"/>
    </source>
</evidence>
<dbReference type="InterPro" id="IPR000700">
    <property type="entry name" value="PAS-assoc_C"/>
</dbReference>
<sequence length="842" mass="96566">MGEKFSHSNPVLASMPYGYALHKAIFDSNNQIVDYIFIEVNKAFEDITNLQSQELVNKRASGVFHKDNVFNFVQPLQKRKLKKHSGHSDTFEIYYKKENKWFQVELFFTSSQHFAVTFHDISTAKKNEIYKEVIERQQEMVCRYLPDTTLTFVNEAYCNHFGFSEEELLGKKFLFLFPEEAHEPILNNIENIIKNKSKITCEHLTALPQSNQKRWQKWINYPLFDSNNEVVEFLTAGIDITAQKEAELSLKLRESLLEAVNVTAEKLLKCHEWEQVVPQALRQLGEITDVSRIILFKKMVTEDGKEDLQLHCEWHKPTLAPLVTTSESFRKQWQSVEQAEWYSFLTKNHIINKQVEELPPSVQAFFREKGVKTVLIAPIFVERQWWGGLSFEQQIDSREWSESEIDVIAIFTSLLGAAMERMQVEKRLVQAKEEADRANKAKSDFLATISHEIRTPIHGIMGMADLARMTDLSEQQQNYIKTILQSSQTLLDIINDILDYSKIESKTLQIREKVLNLPALLNEVFQIFLPTKFEKDVDLILSLPSNIPTICLGDPLRIRQILLNLLGNAVKFTEKGSVSLQLSCPEKTYLPGEIVPIEITVTDTGIGIPHDRLESIFAAFAQIDSSMGRNYEGTGLGLAISKKLAQLMGGSISVESEIDQGSTFRLQLPLKVVEVEESDAKEGSVSKKEEDLKVEIDSTITTKKDFESSLEQEERKSSRYNHTILITEDNPVNMMIARERVRKLGYKVIEARNGIEAVEQFLNESIDLIFMDLHMPDMDGMEATRIIRKITEREKRREVPIIALTADAMKGNREKCLAAGMDDYITKPFKREDIEKAIACYL</sequence>
<reference evidence="21" key="1">
    <citation type="submission" date="2019-11" db="EMBL/GenBank/DDBJ databases">
        <title>Genome sequence of Heliorestis convoluta strain HH, an alkaliphilic and minimalistic phototrophic bacterium from a soda lake in Egypt.</title>
        <authorList>
            <person name="Dewey E.D."/>
            <person name="Stokes L.M."/>
            <person name="Burchell B.M."/>
            <person name="Shaffer K.N."/>
            <person name="Huntington A.M."/>
            <person name="Baker J.M."/>
            <person name="Nadendla S."/>
            <person name="Giglio M.G."/>
            <person name="Touchman J.W."/>
            <person name="Blankenship R.E."/>
            <person name="Madigan M.T."/>
            <person name="Sattley W.M."/>
        </authorList>
    </citation>
    <scope>NUCLEOTIDE SEQUENCE [LARGE SCALE GENOMIC DNA]</scope>
    <source>
        <strain evidence="21">HH</strain>
    </source>
</reference>
<keyword evidence="21" id="KW-1185">Reference proteome</keyword>
<dbReference type="EMBL" id="CP045875">
    <property type="protein sequence ID" value="QGG46428.1"/>
    <property type="molecule type" value="Genomic_DNA"/>
</dbReference>
<dbReference type="SUPFAM" id="SSF55874">
    <property type="entry name" value="ATPase domain of HSP90 chaperone/DNA topoisomerase II/histidine kinase"/>
    <property type="match status" value="1"/>
</dbReference>
<dbReference type="InterPro" id="IPR036097">
    <property type="entry name" value="HisK_dim/P_sf"/>
</dbReference>
<dbReference type="InterPro" id="IPR000014">
    <property type="entry name" value="PAS"/>
</dbReference>
<evidence type="ECO:0000256" key="10">
    <source>
        <dbReference type="ARBA" id="ARBA00023012"/>
    </source>
</evidence>
<keyword evidence="6" id="KW-0808">Transferase</keyword>
<dbReference type="InterPro" id="IPR013656">
    <property type="entry name" value="PAS_4"/>
</dbReference>
<evidence type="ECO:0000313" key="20">
    <source>
        <dbReference type="EMBL" id="QGG46428.1"/>
    </source>
</evidence>
<dbReference type="SUPFAM" id="SSF55785">
    <property type="entry name" value="PYP-like sensor domain (PAS domain)"/>
    <property type="match status" value="2"/>
</dbReference>
<dbReference type="SMART" id="SM00387">
    <property type="entry name" value="HATPase_c"/>
    <property type="match status" value="1"/>
</dbReference>
<dbReference type="InterPro" id="IPR004358">
    <property type="entry name" value="Sig_transdc_His_kin-like_C"/>
</dbReference>
<feature type="domain" description="PAC" evidence="19">
    <location>
        <begin position="200"/>
        <end position="252"/>
    </location>
</feature>
<dbReference type="Pfam" id="PF13426">
    <property type="entry name" value="PAS_9"/>
    <property type="match status" value="1"/>
</dbReference>
<dbReference type="Proteomes" id="UP000366051">
    <property type="component" value="Chromosome"/>
</dbReference>
<keyword evidence="9" id="KW-0067">ATP-binding</keyword>
<dbReference type="Pfam" id="PF01590">
    <property type="entry name" value="GAF"/>
    <property type="match status" value="1"/>
</dbReference>
<dbReference type="Pfam" id="PF00512">
    <property type="entry name" value="HisKA"/>
    <property type="match status" value="1"/>
</dbReference>
<evidence type="ECO:0000256" key="11">
    <source>
        <dbReference type="ARBA" id="ARBA00024867"/>
    </source>
</evidence>
<keyword evidence="7" id="KW-0547">Nucleotide-binding</keyword>
<accession>A0A5Q2MW06</accession>
<dbReference type="Gene3D" id="3.40.50.2300">
    <property type="match status" value="1"/>
</dbReference>
<feature type="modified residue" description="4-aspartylphosphate" evidence="15">
    <location>
        <position position="772"/>
    </location>
</feature>
<dbReference type="GO" id="GO:0005524">
    <property type="term" value="F:ATP binding"/>
    <property type="evidence" value="ECO:0007669"/>
    <property type="project" value="UniProtKB-KW"/>
</dbReference>
<dbReference type="PROSITE" id="PS50112">
    <property type="entry name" value="PAS"/>
    <property type="match status" value="1"/>
</dbReference>
<dbReference type="CDD" id="cd17546">
    <property type="entry name" value="REC_hyHK_CKI1_RcsC-like"/>
    <property type="match status" value="1"/>
</dbReference>
<dbReference type="PROSITE" id="PS50110">
    <property type="entry name" value="RESPONSE_REGULATORY"/>
    <property type="match status" value="1"/>
</dbReference>
<evidence type="ECO:0000259" key="16">
    <source>
        <dbReference type="PROSITE" id="PS50109"/>
    </source>
</evidence>
<dbReference type="Gene3D" id="1.10.287.130">
    <property type="match status" value="1"/>
</dbReference>
<name>A0A5Q2MW06_9FIRM</name>
<dbReference type="SMART" id="SM00448">
    <property type="entry name" value="REC"/>
    <property type="match status" value="1"/>
</dbReference>
<dbReference type="InterPro" id="IPR036890">
    <property type="entry name" value="HATPase_C_sf"/>
</dbReference>
<comment type="similarity">
    <text evidence="2">In the N-terminal section; belongs to the phytochrome family.</text>
</comment>
<evidence type="ECO:0000256" key="2">
    <source>
        <dbReference type="ARBA" id="ARBA00006402"/>
    </source>
</evidence>
<feature type="domain" description="Response regulatory" evidence="17">
    <location>
        <begin position="723"/>
        <end position="842"/>
    </location>
</feature>
<evidence type="ECO:0000256" key="8">
    <source>
        <dbReference type="ARBA" id="ARBA00022777"/>
    </source>
</evidence>
<dbReference type="PROSITE" id="PS50109">
    <property type="entry name" value="HIS_KIN"/>
    <property type="match status" value="1"/>
</dbReference>
<dbReference type="EC" id="2.7.13.3" evidence="3"/>
<dbReference type="PANTHER" id="PTHR45339:SF1">
    <property type="entry name" value="HYBRID SIGNAL TRANSDUCTION HISTIDINE KINASE J"/>
    <property type="match status" value="1"/>
</dbReference>
<evidence type="ECO:0000256" key="3">
    <source>
        <dbReference type="ARBA" id="ARBA00012438"/>
    </source>
</evidence>
<dbReference type="InterPro" id="IPR001789">
    <property type="entry name" value="Sig_transdc_resp-reg_receiver"/>
</dbReference>
<dbReference type="NCBIfam" id="TIGR00229">
    <property type="entry name" value="sensory_box"/>
    <property type="match status" value="1"/>
</dbReference>
<dbReference type="Pfam" id="PF08448">
    <property type="entry name" value="PAS_4"/>
    <property type="match status" value="1"/>
</dbReference>
<evidence type="ECO:0000256" key="13">
    <source>
        <dbReference type="ARBA" id="ARBA00068150"/>
    </source>
</evidence>
<dbReference type="InterPro" id="IPR003594">
    <property type="entry name" value="HATPase_dom"/>
</dbReference>
<dbReference type="CDD" id="cd16922">
    <property type="entry name" value="HATPase_EvgS-ArcB-TorS-like"/>
    <property type="match status" value="1"/>
</dbReference>
<dbReference type="Gene3D" id="3.30.565.10">
    <property type="entry name" value="Histidine kinase-like ATPase, C-terminal domain"/>
    <property type="match status" value="1"/>
</dbReference>
<evidence type="ECO:0000256" key="15">
    <source>
        <dbReference type="PROSITE-ProRule" id="PRU00169"/>
    </source>
</evidence>
<dbReference type="InterPro" id="IPR003018">
    <property type="entry name" value="GAF"/>
</dbReference>
<dbReference type="FunFam" id="1.10.287.130:FF:000002">
    <property type="entry name" value="Two-component osmosensing histidine kinase"/>
    <property type="match status" value="1"/>
</dbReference>
<dbReference type="OrthoDB" id="9803190at2"/>
<feature type="domain" description="PAS" evidence="18">
    <location>
        <begin position="126"/>
        <end position="196"/>
    </location>
</feature>
<dbReference type="InterPro" id="IPR003661">
    <property type="entry name" value="HisK_dim/P_dom"/>
</dbReference>
<dbReference type="PRINTS" id="PR00344">
    <property type="entry name" value="BCTRLSENSOR"/>
</dbReference>
<evidence type="ECO:0000313" key="21">
    <source>
        <dbReference type="Proteomes" id="UP000366051"/>
    </source>
</evidence>
<proteinExistence type="inferred from homology"/>
<dbReference type="Gene3D" id="3.30.450.40">
    <property type="match status" value="1"/>
</dbReference>
<dbReference type="SMART" id="SM00065">
    <property type="entry name" value="GAF"/>
    <property type="match status" value="1"/>
</dbReference>
<comment type="catalytic activity">
    <reaction evidence="1">
        <text>ATP + protein L-histidine = ADP + protein N-phospho-L-histidine.</text>
        <dbReference type="EC" id="2.7.13.3"/>
    </reaction>
</comment>
<protein>
    <recommendedName>
        <fullName evidence="14">Circadian input-output histidine kinase CikA</fullName>
        <ecNumber evidence="3">2.7.13.3</ecNumber>
    </recommendedName>
    <alternativeName>
        <fullName evidence="13">Sensory/regulatory protein RpfC</fullName>
    </alternativeName>
    <alternativeName>
        <fullName evidence="4">Stage 0 sporulation protein A homolog</fullName>
    </alternativeName>
</protein>
<dbReference type="InterPro" id="IPR005467">
    <property type="entry name" value="His_kinase_dom"/>
</dbReference>
<evidence type="ECO:0000256" key="9">
    <source>
        <dbReference type="ARBA" id="ARBA00022840"/>
    </source>
</evidence>
<dbReference type="SUPFAM" id="SSF55781">
    <property type="entry name" value="GAF domain-like"/>
    <property type="match status" value="1"/>
</dbReference>
<dbReference type="Pfam" id="PF00072">
    <property type="entry name" value="Response_reg"/>
    <property type="match status" value="1"/>
</dbReference>
<dbReference type="InterPro" id="IPR029016">
    <property type="entry name" value="GAF-like_dom_sf"/>
</dbReference>
<dbReference type="Gene3D" id="3.30.450.20">
    <property type="entry name" value="PAS domain"/>
    <property type="match status" value="2"/>
</dbReference>
<evidence type="ECO:0000256" key="4">
    <source>
        <dbReference type="ARBA" id="ARBA00018672"/>
    </source>
</evidence>
<dbReference type="Pfam" id="PF02518">
    <property type="entry name" value="HATPase_c"/>
    <property type="match status" value="1"/>
</dbReference>
<evidence type="ECO:0000256" key="7">
    <source>
        <dbReference type="ARBA" id="ARBA00022741"/>
    </source>
</evidence>